<keyword evidence="5 6" id="KW-0472">Membrane</keyword>
<feature type="transmembrane region" description="Helical" evidence="6">
    <location>
        <begin position="285"/>
        <end position="311"/>
    </location>
</feature>
<feature type="transmembrane region" description="Helical" evidence="6">
    <location>
        <begin position="200"/>
        <end position="229"/>
    </location>
</feature>
<evidence type="ECO:0000256" key="4">
    <source>
        <dbReference type="ARBA" id="ARBA00022989"/>
    </source>
</evidence>
<gene>
    <name evidence="8" type="ORF">JW744_05955</name>
</gene>
<feature type="transmembrane region" description="Helical" evidence="6">
    <location>
        <begin position="30"/>
        <end position="53"/>
    </location>
</feature>
<evidence type="ECO:0000256" key="3">
    <source>
        <dbReference type="ARBA" id="ARBA00022692"/>
    </source>
</evidence>
<feature type="transmembrane region" description="Helical" evidence="6">
    <location>
        <begin position="59"/>
        <end position="79"/>
    </location>
</feature>
<dbReference type="Proteomes" id="UP000809243">
    <property type="component" value="Unassembled WGS sequence"/>
</dbReference>
<dbReference type="EMBL" id="JAFGDB010000105">
    <property type="protein sequence ID" value="MBN2067985.1"/>
    <property type="molecule type" value="Genomic_DNA"/>
</dbReference>
<dbReference type="GO" id="GO:0005886">
    <property type="term" value="C:plasma membrane"/>
    <property type="evidence" value="ECO:0007669"/>
    <property type="project" value="UniProtKB-SubCell"/>
</dbReference>
<organism evidence="8 9">
    <name type="scientific">Candidatus Iainarchaeum sp</name>
    <dbReference type="NCBI Taxonomy" id="3101447"/>
    <lineage>
        <taxon>Archaea</taxon>
        <taxon>Candidatus Iainarchaeota</taxon>
        <taxon>Candidatus Iainarchaeia</taxon>
        <taxon>Candidatus Iainarchaeales</taxon>
        <taxon>Candidatus Iainarchaeaceae</taxon>
        <taxon>Candidatus Iainarchaeum</taxon>
    </lineage>
</organism>
<dbReference type="InterPro" id="IPR018076">
    <property type="entry name" value="T2SS_GspF_dom"/>
</dbReference>
<dbReference type="InterPro" id="IPR042094">
    <property type="entry name" value="T2SS_GspF_sf"/>
</dbReference>
<dbReference type="AlphaFoldDB" id="A0A939CAP7"/>
<sequence>MEIFKGTGFSFWKKYKRSLRQVNFKIPGELWLVISFAAAIFLAIVTITLIQLLSLPVSALMSPIVFIVALDLLAGYPYILAVRRNNYIEESLPDALKQMADILKSGGTYEYALREIVTAGYGPLSKELENVLRKLEEGENLENSLNSFSENVDSTLIKRTISIINDSIKAGAGLADVLDEIADDVRELHRIARERLGGTILQVIFIVVAGSMIAPLIIGLISTVINLLMETAIGLDLTPEQIKLAMSTNGFIILLLQAYILIEVIASSIMVALMREGKMNKSIIYIPLLLLIAYTCFYLAAFVSSTLIGGIK</sequence>
<dbReference type="PANTHER" id="PTHR35402">
    <property type="entry name" value="INTEGRAL MEMBRANE PROTEIN-RELATED"/>
    <property type="match status" value="1"/>
</dbReference>
<feature type="domain" description="Type II secretion system protein GspF" evidence="7">
    <location>
        <begin position="96"/>
        <end position="219"/>
    </location>
</feature>
<evidence type="ECO:0000313" key="8">
    <source>
        <dbReference type="EMBL" id="MBN2067985.1"/>
    </source>
</evidence>
<evidence type="ECO:0000313" key="9">
    <source>
        <dbReference type="Proteomes" id="UP000809243"/>
    </source>
</evidence>
<comment type="caution">
    <text evidence="8">The sequence shown here is derived from an EMBL/GenBank/DDBJ whole genome shotgun (WGS) entry which is preliminary data.</text>
</comment>
<comment type="subcellular location">
    <subcellularLocation>
        <location evidence="1">Cell membrane</location>
        <topology evidence="1">Multi-pass membrane protein</topology>
    </subcellularLocation>
</comment>
<evidence type="ECO:0000256" key="1">
    <source>
        <dbReference type="ARBA" id="ARBA00004651"/>
    </source>
</evidence>
<keyword evidence="3 6" id="KW-0812">Transmembrane</keyword>
<name>A0A939CAP7_9ARCH</name>
<protein>
    <submittedName>
        <fullName evidence="8">Type II secretion system F family protein</fullName>
    </submittedName>
</protein>
<keyword evidence="4 6" id="KW-1133">Transmembrane helix</keyword>
<feature type="transmembrane region" description="Helical" evidence="6">
    <location>
        <begin position="249"/>
        <end position="273"/>
    </location>
</feature>
<dbReference type="Gene3D" id="1.20.81.30">
    <property type="entry name" value="Type II secretion system (T2SS), domain F"/>
    <property type="match status" value="1"/>
</dbReference>
<proteinExistence type="predicted"/>
<evidence type="ECO:0000259" key="7">
    <source>
        <dbReference type="Pfam" id="PF00482"/>
    </source>
</evidence>
<evidence type="ECO:0000256" key="6">
    <source>
        <dbReference type="SAM" id="Phobius"/>
    </source>
</evidence>
<dbReference type="PANTHER" id="PTHR35402:SF1">
    <property type="entry name" value="TYPE II SECRETION SYSTEM PROTEIN GSPF DOMAIN-CONTAINING PROTEIN"/>
    <property type="match status" value="1"/>
</dbReference>
<evidence type="ECO:0000256" key="5">
    <source>
        <dbReference type="ARBA" id="ARBA00023136"/>
    </source>
</evidence>
<reference evidence="8" key="1">
    <citation type="submission" date="2021-01" db="EMBL/GenBank/DDBJ databases">
        <title>Active Sulfur Cycling in an Early Earth Analoge.</title>
        <authorList>
            <person name="Hahn C.R."/>
            <person name="Youssef N.H."/>
            <person name="Elshahed M."/>
        </authorList>
    </citation>
    <scope>NUCLEOTIDE SEQUENCE</scope>
    <source>
        <strain evidence="8">Zod_Metabat.1151</strain>
    </source>
</reference>
<accession>A0A939CAP7</accession>
<dbReference type="InterPro" id="IPR056569">
    <property type="entry name" value="ArlJ-like"/>
</dbReference>
<dbReference type="Pfam" id="PF00482">
    <property type="entry name" value="T2SSF"/>
    <property type="match status" value="1"/>
</dbReference>
<evidence type="ECO:0000256" key="2">
    <source>
        <dbReference type="ARBA" id="ARBA00022475"/>
    </source>
</evidence>
<keyword evidence="2" id="KW-1003">Cell membrane</keyword>